<dbReference type="RefSeq" id="WP_305992811.1">
    <property type="nucleotide sequence ID" value="NZ_JAVAMP010000008.1"/>
</dbReference>
<sequence length="111" mass="12153">MSSFKKGRLIGCDSFFDPNNPIVLDSNDQVILEVKICVEDQNQTLKLDLSVNERVSITEVQLGGSDSVFVDPTASVIFTLCKNNLPIQETTIQSSFTNTTDIELLGGTLNL</sequence>
<evidence type="ECO:0000313" key="1">
    <source>
        <dbReference type="EMBL" id="MDP5275502.1"/>
    </source>
</evidence>
<comment type="caution">
    <text evidence="1">The sequence shown here is derived from an EMBL/GenBank/DDBJ whole genome shotgun (WGS) entry which is preliminary data.</text>
</comment>
<organism evidence="1 2">
    <name type="scientific">Chengkuizengella axinellae</name>
    <dbReference type="NCBI Taxonomy" id="3064388"/>
    <lineage>
        <taxon>Bacteria</taxon>
        <taxon>Bacillati</taxon>
        <taxon>Bacillota</taxon>
        <taxon>Bacilli</taxon>
        <taxon>Bacillales</taxon>
        <taxon>Paenibacillaceae</taxon>
        <taxon>Chengkuizengella</taxon>
    </lineage>
</organism>
<keyword evidence="2" id="KW-1185">Reference proteome</keyword>
<proteinExistence type="predicted"/>
<gene>
    <name evidence="1" type="ORF">Q5Y73_15440</name>
</gene>
<dbReference type="Proteomes" id="UP001231941">
    <property type="component" value="Unassembled WGS sequence"/>
</dbReference>
<evidence type="ECO:0000313" key="2">
    <source>
        <dbReference type="Proteomes" id="UP001231941"/>
    </source>
</evidence>
<name>A0ABT9J1M8_9BACL</name>
<protein>
    <submittedName>
        <fullName evidence="1">Uncharacterized protein</fullName>
    </submittedName>
</protein>
<reference evidence="1 2" key="1">
    <citation type="submission" date="2023-08" db="EMBL/GenBank/DDBJ databases">
        <authorList>
            <person name="Park J.-S."/>
        </authorList>
    </citation>
    <scope>NUCLEOTIDE SEQUENCE [LARGE SCALE GENOMIC DNA]</scope>
    <source>
        <strain evidence="1 2">2205SS18-9</strain>
    </source>
</reference>
<accession>A0ABT9J1M8</accession>
<dbReference type="EMBL" id="JAVAMP010000008">
    <property type="protein sequence ID" value="MDP5275502.1"/>
    <property type="molecule type" value="Genomic_DNA"/>
</dbReference>